<evidence type="ECO:0000256" key="1">
    <source>
        <dbReference type="ARBA" id="ARBA00022723"/>
    </source>
</evidence>
<dbReference type="InterPro" id="IPR040186">
    <property type="entry name" value="Citramalyl-CoA_lyase"/>
</dbReference>
<feature type="domain" description="HpcH/HpaI aldolase/citrate lyase" evidence="2">
    <location>
        <begin position="57"/>
        <end position="288"/>
    </location>
</feature>
<accession>A0ABR4Q1P8</accession>
<evidence type="ECO:0000313" key="4">
    <source>
        <dbReference type="Proteomes" id="UP001651158"/>
    </source>
</evidence>
<proteinExistence type="predicted"/>
<keyword evidence="1" id="KW-0479">Metal-binding</keyword>
<protein>
    <submittedName>
        <fullName evidence="3">Citramalyl-CoA lyase mitochondrial</fullName>
    </submittedName>
</protein>
<gene>
    <name evidence="3" type="ORF">TcWFU_009027</name>
</gene>
<dbReference type="Pfam" id="PF03328">
    <property type="entry name" value="HpcH_HpaI"/>
    <property type="match status" value="1"/>
</dbReference>
<keyword evidence="3" id="KW-0456">Lyase</keyword>
<organism evidence="3 4">
    <name type="scientific">Taenia crassiceps</name>
    <dbReference type="NCBI Taxonomy" id="6207"/>
    <lineage>
        <taxon>Eukaryota</taxon>
        <taxon>Metazoa</taxon>
        <taxon>Spiralia</taxon>
        <taxon>Lophotrochozoa</taxon>
        <taxon>Platyhelminthes</taxon>
        <taxon>Cestoda</taxon>
        <taxon>Eucestoda</taxon>
        <taxon>Cyclophyllidea</taxon>
        <taxon>Taeniidae</taxon>
        <taxon>Taenia</taxon>
    </lineage>
</organism>
<dbReference type="SUPFAM" id="SSF51621">
    <property type="entry name" value="Phosphoenolpyruvate/pyruvate domain"/>
    <property type="match status" value="1"/>
</dbReference>
<evidence type="ECO:0000313" key="3">
    <source>
        <dbReference type="EMBL" id="KAL5103434.1"/>
    </source>
</evidence>
<evidence type="ECO:0000259" key="2">
    <source>
        <dbReference type="Pfam" id="PF03328"/>
    </source>
</evidence>
<dbReference type="InterPro" id="IPR040442">
    <property type="entry name" value="Pyrv_kinase-like_dom_sf"/>
</dbReference>
<dbReference type="EMBL" id="JAKROA010000018">
    <property type="protein sequence ID" value="KAL5103434.1"/>
    <property type="molecule type" value="Genomic_DNA"/>
</dbReference>
<comment type="caution">
    <text evidence="3">The sequence shown here is derived from an EMBL/GenBank/DDBJ whole genome shotgun (WGS) entry which is preliminary data.</text>
</comment>
<dbReference type="Proteomes" id="UP001651158">
    <property type="component" value="Unassembled WGS sequence"/>
</dbReference>
<dbReference type="InterPro" id="IPR015813">
    <property type="entry name" value="Pyrv/PenolPyrv_kinase-like_dom"/>
</dbReference>
<dbReference type="Gene3D" id="3.20.20.60">
    <property type="entry name" value="Phosphoenolpyruvate-binding domains"/>
    <property type="match status" value="1"/>
</dbReference>
<dbReference type="PANTHER" id="PTHR11105:SF0">
    <property type="entry name" value="CITRAMALYL-COA LYASE, MITOCHONDRIAL"/>
    <property type="match status" value="1"/>
</dbReference>
<dbReference type="InterPro" id="IPR005000">
    <property type="entry name" value="Aldolase/citrate-lyase_domain"/>
</dbReference>
<dbReference type="GO" id="GO:0016829">
    <property type="term" value="F:lyase activity"/>
    <property type="evidence" value="ECO:0007669"/>
    <property type="project" value="UniProtKB-KW"/>
</dbReference>
<dbReference type="PANTHER" id="PTHR11105">
    <property type="entry name" value="CITRATE LYASE SUBUNIT BETA-RELATED"/>
    <property type="match status" value="1"/>
</dbReference>
<reference evidence="3 4" key="1">
    <citation type="journal article" date="2022" name="Front. Cell. Infect. Microbiol.">
        <title>The Genomes of Two Strains of Taenia crassiceps the Animal Model for the Study of Human Cysticercosis.</title>
        <authorList>
            <person name="Bobes R.J."/>
            <person name="Estrada K."/>
            <person name="Rios-Valencia D.G."/>
            <person name="Calderon-Gallegos A."/>
            <person name="de la Torre P."/>
            <person name="Carrero J.C."/>
            <person name="Sanchez-Flores A."/>
            <person name="Laclette J.P."/>
        </authorList>
    </citation>
    <scope>NUCLEOTIDE SEQUENCE [LARGE SCALE GENOMIC DNA]</scope>
    <source>
        <strain evidence="3">WFUcys</strain>
    </source>
</reference>
<keyword evidence="4" id="KW-1185">Reference proteome</keyword>
<sequence length="436" mass="47089">MQIGALVAKMSMLRSLTCLVSRNASTVASGERLWRSFLYVPGDQERKIKKMENICNATQVSSSIPDFIVLDCEDAVSAENKALARKTIASSLQARGFEKYRTDLLRGLSLRINAPSTGLAADDLYIVLSTAAETMKAGGGAWPGPDYISVPKTESVADLHWVESQVVRIFQKHEIAPIPNLALIGMIESASSLLNMRELCKEARNTLKLPLVAIVFGSDDYCASLGVPHSQGRQEALFARQYLVTMCKAYGLACLDMVETDLNNMEAFRLNCEFGAQLGYDGKQLIHPKQIELANAAYAPSAERIEWATKVVEAAAAAHTTLSTASTCTDVKTVDGSALTAGAFAFRGHMIDRPTIRQAERVVALSKLMRANRVAAVTSSSTLQRAVAPLDATDFEVLTSDCSATAIAPLSSNPKGITAISILPFRSPLPTLFVPW</sequence>
<name>A0ABR4Q1P8_9CEST</name>